<evidence type="ECO:0000313" key="3">
    <source>
        <dbReference type="Proteomes" id="UP001249851"/>
    </source>
</evidence>
<organism evidence="2 3">
    <name type="scientific">Acropora cervicornis</name>
    <name type="common">Staghorn coral</name>
    <dbReference type="NCBI Taxonomy" id="6130"/>
    <lineage>
        <taxon>Eukaryota</taxon>
        <taxon>Metazoa</taxon>
        <taxon>Cnidaria</taxon>
        <taxon>Anthozoa</taxon>
        <taxon>Hexacorallia</taxon>
        <taxon>Scleractinia</taxon>
        <taxon>Astrocoeniina</taxon>
        <taxon>Acroporidae</taxon>
        <taxon>Acropora</taxon>
    </lineage>
</organism>
<dbReference type="Proteomes" id="UP001249851">
    <property type="component" value="Unassembled WGS sequence"/>
</dbReference>
<name>A0AAD9PTY1_ACRCE</name>
<accession>A0AAD9PTY1</accession>
<feature type="chain" id="PRO_5042283647" evidence="1">
    <location>
        <begin position="31"/>
        <end position="128"/>
    </location>
</feature>
<keyword evidence="3" id="KW-1185">Reference proteome</keyword>
<dbReference type="AlphaFoldDB" id="A0AAD9PTY1"/>
<protein>
    <submittedName>
        <fullName evidence="2">Uncharacterized protein</fullName>
    </submittedName>
</protein>
<evidence type="ECO:0000256" key="1">
    <source>
        <dbReference type="SAM" id="SignalP"/>
    </source>
</evidence>
<proteinExistence type="predicted"/>
<reference evidence="2" key="1">
    <citation type="journal article" date="2023" name="G3 (Bethesda)">
        <title>Whole genome assembly and annotation of the endangered Caribbean coral Acropora cervicornis.</title>
        <authorList>
            <person name="Selwyn J.D."/>
            <person name="Vollmer S.V."/>
        </authorList>
    </citation>
    <scope>NUCLEOTIDE SEQUENCE</scope>
    <source>
        <strain evidence="2">K2</strain>
    </source>
</reference>
<reference evidence="2" key="2">
    <citation type="journal article" date="2023" name="Science">
        <title>Genomic signatures of disease resistance in endangered staghorn corals.</title>
        <authorList>
            <person name="Vollmer S.V."/>
            <person name="Selwyn J.D."/>
            <person name="Despard B.A."/>
            <person name="Roesel C.L."/>
        </authorList>
    </citation>
    <scope>NUCLEOTIDE SEQUENCE</scope>
    <source>
        <strain evidence="2">K2</strain>
    </source>
</reference>
<keyword evidence="1" id="KW-0732">Signal</keyword>
<evidence type="ECO:0000313" key="2">
    <source>
        <dbReference type="EMBL" id="KAK2549027.1"/>
    </source>
</evidence>
<gene>
    <name evidence="2" type="ORF">P5673_030656</name>
</gene>
<feature type="non-terminal residue" evidence="2">
    <location>
        <position position="1"/>
    </location>
</feature>
<comment type="caution">
    <text evidence="2">The sequence shown here is derived from an EMBL/GenBank/DDBJ whole genome shotgun (WGS) entry which is preliminary data.</text>
</comment>
<dbReference type="EMBL" id="JARQWQ010000133">
    <property type="protein sequence ID" value="KAK2549027.1"/>
    <property type="molecule type" value="Genomic_DNA"/>
</dbReference>
<sequence>MADDNRTSNACARPCLSLLVLVTFDGALESIGLSVQVAAIVEGQAGSQVPGSGVMLLGSGDDKAVADFRVDSHCMQRLRKKSSEGYRRHRTTKHDDQRQQLLLTPVVLAEIEFKTPLFPKISAEDRIQ</sequence>
<feature type="signal peptide" evidence="1">
    <location>
        <begin position="1"/>
        <end position="30"/>
    </location>
</feature>